<protein>
    <submittedName>
        <fullName evidence="2">Helix-turn-helix transcriptional regulator</fullName>
    </submittedName>
</protein>
<evidence type="ECO:0000259" key="1">
    <source>
        <dbReference type="PROSITE" id="PS50987"/>
    </source>
</evidence>
<sequence>MSNPETNSFASVSSPNPALVFSALGDRTRLSLLRKLSGGDSQSIARLSVDSNLTRQAVTKHLKVLEDAGLVAVSRIGRESQYTLQPKAIAAARCYLEEVAQLWGDARVRLLAFVEE</sequence>
<evidence type="ECO:0000313" key="3">
    <source>
        <dbReference type="Proteomes" id="UP000633219"/>
    </source>
</evidence>
<dbReference type="InterPro" id="IPR036388">
    <property type="entry name" value="WH-like_DNA-bd_sf"/>
</dbReference>
<dbReference type="PROSITE" id="PS50987">
    <property type="entry name" value="HTH_ARSR_2"/>
    <property type="match status" value="1"/>
</dbReference>
<dbReference type="GO" id="GO:0003700">
    <property type="term" value="F:DNA-binding transcription factor activity"/>
    <property type="evidence" value="ECO:0007669"/>
    <property type="project" value="InterPro"/>
</dbReference>
<name>A0A937CPZ3_9HYPH</name>
<dbReference type="Proteomes" id="UP000633219">
    <property type="component" value="Unassembled WGS sequence"/>
</dbReference>
<comment type="caution">
    <text evidence="2">The sequence shown here is derived from an EMBL/GenBank/DDBJ whole genome shotgun (WGS) entry which is preliminary data.</text>
</comment>
<feature type="domain" description="HTH arsR-type" evidence="1">
    <location>
        <begin position="9"/>
        <end position="104"/>
    </location>
</feature>
<accession>A0A937CPZ3</accession>
<dbReference type="SMART" id="SM00418">
    <property type="entry name" value="HTH_ARSR"/>
    <property type="match status" value="1"/>
</dbReference>
<dbReference type="InterPro" id="IPR036390">
    <property type="entry name" value="WH_DNA-bd_sf"/>
</dbReference>
<dbReference type="Gene3D" id="1.10.10.10">
    <property type="entry name" value="Winged helix-like DNA-binding domain superfamily/Winged helix DNA-binding domain"/>
    <property type="match status" value="1"/>
</dbReference>
<reference evidence="2" key="1">
    <citation type="submission" date="2021-01" db="EMBL/GenBank/DDBJ databases">
        <title>Rhizobium sp. strain KVB221 16S ribosomal RNA gene Genome sequencing and assembly.</title>
        <authorList>
            <person name="Kang M."/>
        </authorList>
    </citation>
    <scope>NUCLEOTIDE SEQUENCE</scope>
    <source>
        <strain evidence="2">KVB221</strain>
    </source>
</reference>
<dbReference type="InterPro" id="IPR011991">
    <property type="entry name" value="ArsR-like_HTH"/>
</dbReference>
<keyword evidence="3" id="KW-1185">Reference proteome</keyword>
<dbReference type="SUPFAM" id="SSF46785">
    <property type="entry name" value="Winged helix' DNA-binding domain"/>
    <property type="match status" value="1"/>
</dbReference>
<dbReference type="PANTHER" id="PTHR38600:SF1">
    <property type="entry name" value="TRANSCRIPTIONAL REGULATORY PROTEIN"/>
    <property type="match status" value="1"/>
</dbReference>
<dbReference type="NCBIfam" id="NF033788">
    <property type="entry name" value="HTH_metalloreg"/>
    <property type="match status" value="1"/>
</dbReference>
<gene>
    <name evidence="2" type="ORF">JJB09_14095</name>
</gene>
<dbReference type="Pfam" id="PF12840">
    <property type="entry name" value="HTH_20"/>
    <property type="match status" value="1"/>
</dbReference>
<dbReference type="AlphaFoldDB" id="A0A937CPZ3"/>
<dbReference type="RefSeq" id="WP_201659175.1">
    <property type="nucleotide sequence ID" value="NZ_JAEQNC010000007.1"/>
</dbReference>
<evidence type="ECO:0000313" key="2">
    <source>
        <dbReference type="EMBL" id="MBL0373163.1"/>
    </source>
</evidence>
<proteinExistence type="predicted"/>
<dbReference type="PRINTS" id="PR00778">
    <property type="entry name" value="HTHARSR"/>
</dbReference>
<dbReference type="InterPro" id="IPR001845">
    <property type="entry name" value="HTH_ArsR_DNA-bd_dom"/>
</dbReference>
<dbReference type="EMBL" id="JAEQNC010000007">
    <property type="protein sequence ID" value="MBL0373163.1"/>
    <property type="molecule type" value="Genomic_DNA"/>
</dbReference>
<dbReference type="PANTHER" id="PTHR38600">
    <property type="entry name" value="TRANSCRIPTIONAL REGULATORY PROTEIN"/>
    <property type="match status" value="1"/>
</dbReference>
<organism evidence="2 3">
    <name type="scientific">Rhizobium setariae</name>
    <dbReference type="NCBI Taxonomy" id="2801340"/>
    <lineage>
        <taxon>Bacteria</taxon>
        <taxon>Pseudomonadati</taxon>
        <taxon>Pseudomonadota</taxon>
        <taxon>Alphaproteobacteria</taxon>
        <taxon>Hyphomicrobiales</taxon>
        <taxon>Rhizobiaceae</taxon>
        <taxon>Rhizobium/Agrobacterium group</taxon>
        <taxon>Rhizobium</taxon>
    </lineage>
</organism>
<dbReference type="CDD" id="cd00090">
    <property type="entry name" value="HTH_ARSR"/>
    <property type="match status" value="1"/>
</dbReference>